<name>A0A7E4W785_PANRE</name>
<reference evidence="6" key="1">
    <citation type="journal article" date="2013" name="Genetics">
        <title>The draft genome and transcriptome of Panagrellus redivivus are shaped by the harsh demands of a free-living lifestyle.</title>
        <authorList>
            <person name="Srinivasan J."/>
            <person name="Dillman A.R."/>
            <person name="Macchietto M.G."/>
            <person name="Heikkinen L."/>
            <person name="Lakso M."/>
            <person name="Fracchia K.M."/>
            <person name="Antoshechkin I."/>
            <person name="Mortazavi A."/>
            <person name="Wong G."/>
            <person name="Sternberg P.W."/>
        </authorList>
    </citation>
    <scope>NUCLEOTIDE SEQUENCE [LARGE SCALE GENOMIC DNA]</scope>
    <source>
        <strain evidence="6">MT8872</strain>
    </source>
</reference>
<dbReference type="InterPro" id="IPR002018">
    <property type="entry name" value="CarbesteraseB"/>
</dbReference>
<evidence type="ECO:0000256" key="3">
    <source>
        <dbReference type="ARBA" id="ARBA00022801"/>
    </source>
</evidence>
<dbReference type="EC" id="3.1.1.-" evidence="4"/>
<evidence type="ECO:0000256" key="4">
    <source>
        <dbReference type="RuleBase" id="RU361235"/>
    </source>
</evidence>
<dbReference type="PANTHER" id="PTHR11559">
    <property type="entry name" value="CARBOXYLESTERASE"/>
    <property type="match status" value="1"/>
</dbReference>
<keyword evidence="3 4" id="KW-0378">Hydrolase</keyword>
<dbReference type="InterPro" id="IPR050309">
    <property type="entry name" value="Type-B_Carboxylest/Lipase"/>
</dbReference>
<dbReference type="WBParaSite" id="Pan_g691.t3">
    <property type="protein sequence ID" value="Pan_g691.t3"/>
    <property type="gene ID" value="Pan_g691"/>
</dbReference>
<evidence type="ECO:0000313" key="7">
    <source>
        <dbReference type="WBParaSite" id="Pan_g691.t3"/>
    </source>
</evidence>
<dbReference type="Gene3D" id="3.40.50.1820">
    <property type="entry name" value="alpha/beta hydrolase"/>
    <property type="match status" value="1"/>
</dbReference>
<organism evidence="6 7">
    <name type="scientific">Panagrellus redivivus</name>
    <name type="common">Microworm</name>
    <dbReference type="NCBI Taxonomy" id="6233"/>
    <lineage>
        <taxon>Eukaryota</taxon>
        <taxon>Metazoa</taxon>
        <taxon>Ecdysozoa</taxon>
        <taxon>Nematoda</taxon>
        <taxon>Chromadorea</taxon>
        <taxon>Rhabditida</taxon>
        <taxon>Tylenchina</taxon>
        <taxon>Panagrolaimomorpha</taxon>
        <taxon>Panagrolaimoidea</taxon>
        <taxon>Panagrolaimidae</taxon>
        <taxon>Panagrellus</taxon>
    </lineage>
</organism>
<dbReference type="InterPro" id="IPR029058">
    <property type="entry name" value="AB_hydrolase_fold"/>
</dbReference>
<protein>
    <recommendedName>
        <fullName evidence="4">Carboxylic ester hydrolase</fullName>
        <ecNumber evidence="4">3.1.1.-</ecNumber>
    </recommendedName>
</protein>
<accession>A0A7E4W785</accession>
<evidence type="ECO:0000256" key="1">
    <source>
        <dbReference type="ARBA" id="ARBA00005964"/>
    </source>
</evidence>
<feature type="domain" description="Carboxylesterase type B" evidence="5">
    <location>
        <begin position="18"/>
        <end position="464"/>
    </location>
</feature>
<comment type="similarity">
    <text evidence="1 4">Belongs to the type-B carboxylesterase/lipase family.</text>
</comment>
<reference evidence="7" key="2">
    <citation type="submission" date="2020-10" db="UniProtKB">
        <authorList>
            <consortium name="WormBaseParasite"/>
        </authorList>
    </citation>
    <scope>IDENTIFICATION</scope>
</reference>
<dbReference type="Proteomes" id="UP000492821">
    <property type="component" value="Unassembled WGS sequence"/>
</dbReference>
<proteinExistence type="inferred from homology"/>
<dbReference type="SUPFAM" id="SSF53474">
    <property type="entry name" value="alpha/beta-Hydrolases"/>
    <property type="match status" value="1"/>
</dbReference>
<evidence type="ECO:0000259" key="5">
    <source>
        <dbReference type="Pfam" id="PF00135"/>
    </source>
</evidence>
<evidence type="ECO:0000256" key="2">
    <source>
        <dbReference type="ARBA" id="ARBA00022487"/>
    </source>
</evidence>
<dbReference type="Pfam" id="PF00135">
    <property type="entry name" value="COesterase"/>
    <property type="match status" value="1"/>
</dbReference>
<dbReference type="AlphaFoldDB" id="A0A7E4W785"/>
<keyword evidence="6" id="KW-1185">Reference proteome</keyword>
<dbReference type="InterPro" id="IPR019826">
    <property type="entry name" value="Carboxylesterase_B_AS"/>
</dbReference>
<evidence type="ECO:0000313" key="6">
    <source>
        <dbReference type="Proteomes" id="UP000492821"/>
    </source>
</evidence>
<dbReference type="GO" id="GO:0052689">
    <property type="term" value="F:carboxylic ester hydrolase activity"/>
    <property type="evidence" value="ECO:0007669"/>
    <property type="project" value="UniProtKB-KW"/>
</dbReference>
<sequence>MSKNRGSAPLKNLANGLLTLNIIRPNPTTQNAVLPVMVWIHGGDFVAGSGRDYKKENFADRLVSAGIIVVSINYRLGPFGFLSTGNAFAPGNYGLWDQVQALTFIQEVIPSFGGDPKQVTIFGQSAGGASVSWLTLRPETESLFSKAISMSGSAQAVWANTDGTVQSSRAVIREIGCDKVEDLPKCLQSASEADIINATQTLSRKDGEYNSGMRVGLRGYDTPDLSHWNPRLDQDFLYDDTFKAAIKNAPKRPQLIGFNSQESTHFAIRGVNRTSAKYMPIGEIAAKRFRRPDFVDVVINILGTEDAFGQNAKAAAKAIIDYYEHNFNYQHDFFLQTFVQLCSDIEFNVPALREAIAKAKAGNNEIYVYEFSYVDTDGSRHLVDGASHGYDLMAILNGLKKEPKLAQEFVDVFVNFVKTGKPSTAHASAEPVDPAKSTKIPFLHVDVPRITVEPDLWSDRVAFWDALANKYGFDWPLGRETE</sequence>
<dbReference type="PROSITE" id="PS00122">
    <property type="entry name" value="CARBOXYLESTERASE_B_1"/>
    <property type="match status" value="1"/>
</dbReference>
<keyword evidence="2" id="KW-0719">Serine esterase</keyword>